<sequence>MWESWPLVVAAQRGRAPLQEEETKDDGSYGCVVDVGLDCVEDVGLDCDGDCGVGFALSRGGRGFPFPRQQKRGHRYLALLVGVARRRREEVEALSKKALGEE</sequence>
<comment type="caution">
    <text evidence="1">The sequence shown here is derived from an EMBL/GenBank/DDBJ whole genome shotgun (WGS) entry which is preliminary data.</text>
</comment>
<evidence type="ECO:0000313" key="2">
    <source>
        <dbReference type="Proteomes" id="UP000037122"/>
    </source>
</evidence>
<reference evidence="2" key="1">
    <citation type="journal article" date="2015" name="BMC Genomics">
        <title>Draft genome of a commonly misdiagnosed multidrug resistant pathogen Candida auris.</title>
        <authorList>
            <person name="Chatterjee S."/>
            <person name="Alampalli S.V."/>
            <person name="Nageshan R.K."/>
            <person name="Chettiar S.T."/>
            <person name="Joshi S."/>
            <person name="Tatu U.S."/>
        </authorList>
    </citation>
    <scope>NUCLEOTIDE SEQUENCE [LARGE SCALE GENOMIC DNA]</scope>
    <source>
        <strain evidence="2">6684</strain>
    </source>
</reference>
<dbReference type="AlphaFoldDB" id="A0A0L0P6B5"/>
<dbReference type="EMBL" id="LGST01000008">
    <property type="protein sequence ID" value="KNE01775.1"/>
    <property type="molecule type" value="Genomic_DNA"/>
</dbReference>
<accession>A0A0L0P6B5</accession>
<dbReference type="VEuPathDB" id="FungiDB:QG37_01114"/>
<gene>
    <name evidence="1" type="ORF">QG37_01114</name>
</gene>
<proteinExistence type="predicted"/>
<organism evidence="1 2">
    <name type="scientific">Candidozyma auris</name>
    <name type="common">Yeast</name>
    <name type="synonym">Candida auris</name>
    <dbReference type="NCBI Taxonomy" id="498019"/>
    <lineage>
        <taxon>Eukaryota</taxon>
        <taxon>Fungi</taxon>
        <taxon>Dikarya</taxon>
        <taxon>Ascomycota</taxon>
        <taxon>Saccharomycotina</taxon>
        <taxon>Pichiomycetes</taxon>
        <taxon>Metschnikowiaceae</taxon>
        <taxon>Candidozyma</taxon>
    </lineage>
</organism>
<name>A0A0L0P6B5_CANAR</name>
<evidence type="ECO:0000313" key="1">
    <source>
        <dbReference type="EMBL" id="KNE01775.1"/>
    </source>
</evidence>
<dbReference type="Proteomes" id="UP000037122">
    <property type="component" value="Unassembled WGS sequence"/>
</dbReference>
<protein>
    <submittedName>
        <fullName evidence="1">Uncharacterized protein</fullName>
    </submittedName>
</protein>